<dbReference type="PANTHER" id="PTHR36932:SF1">
    <property type="entry name" value="CAPSULAR POLYSACCHARIDE BIOSYNTHESIS PROTEIN"/>
    <property type="match status" value="1"/>
</dbReference>
<protein>
    <submittedName>
        <fullName evidence="3">Phenylacetate-coenzyme A ligase PaaK, adenylate-forming domain family</fullName>
    </submittedName>
</protein>
<dbReference type="InterPro" id="IPR042099">
    <property type="entry name" value="ANL_N_sf"/>
</dbReference>
<dbReference type="eggNOG" id="arCOG02624">
    <property type="taxonomic scope" value="Archaea"/>
</dbReference>
<gene>
    <name evidence="3" type="ORF">SAMN05444342_2704</name>
    <name evidence="2" type="ORF">ZOD2009_14941</name>
</gene>
<reference evidence="5" key="2">
    <citation type="submission" date="2016-11" db="EMBL/GenBank/DDBJ databases">
        <authorList>
            <person name="Varghese N."/>
            <person name="Submissions S."/>
        </authorList>
    </citation>
    <scope>NUCLEOTIDE SEQUENCE [LARGE SCALE GENOMIC DNA]</scope>
    <source>
        <strain evidence="5">DX253</strain>
    </source>
</reference>
<evidence type="ECO:0000256" key="1">
    <source>
        <dbReference type="SAM" id="MobiDB-lite"/>
    </source>
</evidence>
<evidence type="ECO:0000313" key="5">
    <source>
        <dbReference type="Proteomes" id="UP000184203"/>
    </source>
</evidence>
<evidence type="ECO:0000313" key="2">
    <source>
        <dbReference type="EMBL" id="EFW91413.1"/>
    </source>
</evidence>
<dbReference type="EMBL" id="FRAN01000004">
    <property type="protein sequence ID" value="SHL00273.1"/>
    <property type="molecule type" value="Genomic_DNA"/>
</dbReference>
<dbReference type="Gene3D" id="3.40.50.12780">
    <property type="entry name" value="N-terminal domain of ligase-like"/>
    <property type="match status" value="1"/>
</dbReference>
<name>E7QW00_HALPU</name>
<dbReference type="PATRIC" id="fig|797209.4.peg.2947"/>
<reference evidence="2 4" key="1">
    <citation type="journal article" date="2014" name="ISME J.">
        <title>Trehalose/2-sulfotrehalose biosynthesis and glycine-betaine uptake are widely spread mechanisms for osmoadaptation in the Halobacteriales.</title>
        <authorList>
            <person name="Youssef N.H."/>
            <person name="Savage-Ashlock K.N."/>
            <person name="McCully A.L."/>
            <person name="Luedtke B."/>
            <person name="Shaw E.I."/>
            <person name="Hoff W.D."/>
            <person name="Elshahed M.S."/>
        </authorList>
    </citation>
    <scope>NUCLEOTIDE SEQUENCE [LARGE SCALE GENOMIC DNA]</scope>
    <source>
        <strain evidence="2 4">DX253</strain>
    </source>
</reference>
<accession>E7QW00</accession>
<evidence type="ECO:0000313" key="3">
    <source>
        <dbReference type="EMBL" id="SHL00273.1"/>
    </source>
</evidence>
<dbReference type="OrthoDB" id="37928at2157"/>
<dbReference type="Proteomes" id="UP000184203">
    <property type="component" value="Unassembled WGS sequence"/>
</dbReference>
<proteinExistence type="predicted"/>
<keyword evidence="5" id="KW-1185">Reference proteome</keyword>
<reference evidence="3" key="3">
    <citation type="submission" date="2016-11" db="EMBL/GenBank/DDBJ databases">
        <authorList>
            <person name="Jaros S."/>
            <person name="Januszkiewicz K."/>
            <person name="Wedrychowicz H."/>
        </authorList>
    </citation>
    <scope>NUCLEOTIDE SEQUENCE [LARGE SCALE GENOMIC DNA]</scope>
    <source>
        <strain evidence="3">DX253</strain>
    </source>
</reference>
<dbReference type="GO" id="GO:0016874">
    <property type="term" value="F:ligase activity"/>
    <property type="evidence" value="ECO:0007669"/>
    <property type="project" value="UniProtKB-KW"/>
</dbReference>
<dbReference type="SUPFAM" id="SSF56801">
    <property type="entry name" value="Acetyl-CoA synthetase-like"/>
    <property type="match status" value="1"/>
</dbReference>
<sequence length="444" mass="50045">MKNASEAEIRERQQRRLQELLHFVLRNSRFYKRLYDDIDRPITTLDSLPPVTKSQLMEHFDSVVTDTAVELDDVADFTGATATLGERFLGRYPVWMTSGTTGEPGIFLQDDWSKTATDAVRVRWALSALFDLQTIKRLIRHKGKIAEIAVGGGHFAGASGVEIFRKEHRRLQDRIRLVSPDQPLSEVIAELNEYQPAVLIGYATVLLELERKQRSGQLKLSPAYIAPTGEPITSEEKDRLRTTFGASVREIYGATEFYGIGVECERGNVHVNTDWVILEPVDADYQPVDPGEPSETVLVTNLANRIQPLVRYDLGDSVTMYEERCPCGSAFPVIEVEGRQGEVLHFETDEGKEIPIFPLALTSVVEETPGVRRSQIVKTGSKRLRIRLEFEEKFDEESVWKTVENELSDFFATQGVGDISIEQATEAPARDSQSGKFRHVWSEA</sequence>
<dbReference type="Proteomes" id="UP000003751">
    <property type="component" value="Unassembled WGS sequence"/>
</dbReference>
<dbReference type="RefSeq" id="WP_007981102.1">
    <property type="nucleotide sequence ID" value="NZ_AEMG01000015.1"/>
</dbReference>
<dbReference type="InterPro" id="IPR053158">
    <property type="entry name" value="CapK_Type1_Caps_Biosynth"/>
</dbReference>
<feature type="region of interest" description="Disordered" evidence="1">
    <location>
        <begin position="425"/>
        <end position="444"/>
    </location>
</feature>
<dbReference type="AlphaFoldDB" id="E7QW00"/>
<dbReference type="PANTHER" id="PTHR36932">
    <property type="entry name" value="CAPSULAR POLYSACCHARIDE BIOSYNTHESIS PROTEIN"/>
    <property type="match status" value="1"/>
</dbReference>
<keyword evidence="3" id="KW-0436">Ligase</keyword>
<organism evidence="2 4">
    <name type="scientific">Haladaptatus paucihalophilus DX253</name>
    <dbReference type="NCBI Taxonomy" id="797209"/>
    <lineage>
        <taxon>Archaea</taxon>
        <taxon>Methanobacteriati</taxon>
        <taxon>Methanobacteriota</taxon>
        <taxon>Stenosarchaea group</taxon>
        <taxon>Halobacteria</taxon>
        <taxon>Halobacteriales</taxon>
        <taxon>Haladaptataceae</taxon>
        <taxon>Haladaptatus</taxon>
    </lineage>
</organism>
<evidence type="ECO:0000313" key="4">
    <source>
        <dbReference type="Proteomes" id="UP000003751"/>
    </source>
</evidence>
<dbReference type="EMBL" id="AEMG01000015">
    <property type="protein sequence ID" value="EFW91413.1"/>
    <property type="molecule type" value="Genomic_DNA"/>
</dbReference>
<dbReference type="STRING" id="797209.GCA_000376445_03498"/>